<dbReference type="EMBL" id="MSDQ01000020">
    <property type="protein sequence ID" value="OLO11703.1"/>
    <property type="molecule type" value="Genomic_DNA"/>
</dbReference>
<evidence type="ECO:0000256" key="3">
    <source>
        <dbReference type="ARBA" id="ARBA00023315"/>
    </source>
</evidence>
<dbReference type="GO" id="GO:0005737">
    <property type="term" value="C:cytoplasm"/>
    <property type="evidence" value="ECO:0007669"/>
    <property type="project" value="UniProtKB-SubCell"/>
</dbReference>
<dbReference type="InterPro" id="IPR007471">
    <property type="entry name" value="N-end_Aminoacyl_Trfase_N"/>
</dbReference>
<evidence type="ECO:0000256" key="2">
    <source>
        <dbReference type="ARBA" id="ARBA00022679"/>
    </source>
</evidence>
<dbReference type="InterPro" id="IPR030700">
    <property type="entry name" value="N-end_Aminoacyl_Trfase"/>
</dbReference>
<dbReference type="EC" id="2.3.2.29" evidence="4"/>
<comment type="function">
    <text evidence="4">Functions in the N-end rule pathway of protein degradation where it conjugates Leu from its aminoacyl-tRNA to the N-termini of proteins containing an N-terminal aspartate or glutamate.</text>
</comment>
<dbReference type="RefSeq" id="WP_075369071.1">
    <property type="nucleotide sequence ID" value="NZ_MSDQ01000020.1"/>
</dbReference>
<dbReference type="Pfam" id="PF04376">
    <property type="entry name" value="ATE_N"/>
    <property type="match status" value="1"/>
</dbReference>
<comment type="caution">
    <text evidence="7">The sequence shown here is derived from an EMBL/GenBank/DDBJ whole genome shotgun (WGS) entry which is preliminary data.</text>
</comment>
<evidence type="ECO:0000256" key="1">
    <source>
        <dbReference type="ARBA" id="ARBA00022490"/>
    </source>
</evidence>
<dbReference type="Pfam" id="PF04377">
    <property type="entry name" value="ATE_C"/>
    <property type="match status" value="1"/>
</dbReference>
<comment type="catalytic activity">
    <reaction evidence="4">
        <text>N-terminal L-glutamyl-[protein] + L-leucyl-tRNA(Leu) = N-terminal L-leucyl-L-glutamyl-[protein] + tRNA(Leu) + H(+)</text>
        <dbReference type="Rhea" id="RHEA:50412"/>
        <dbReference type="Rhea" id="RHEA-COMP:9613"/>
        <dbReference type="Rhea" id="RHEA-COMP:9622"/>
        <dbReference type="Rhea" id="RHEA-COMP:12664"/>
        <dbReference type="Rhea" id="RHEA-COMP:12668"/>
        <dbReference type="ChEBI" id="CHEBI:15378"/>
        <dbReference type="ChEBI" id="CHEBI:64721"/>
        <dbReference type="ChEBI" id="CHEBI:78442"/>
        <dbReference type="ChEBI" id="CHEBI:78494"/>
        <dbReference type="ChEBI" id="CHEBI:133041"/>
        <dbReference type="EC" id="2.3.2.29"/>
    </reaction>
</comment>
<comment type="subcellular location">
    <subcellularLocation>
        <location evidence="4">Cytoplasm</location>
    </subcellularLocation>
</comment>
<reference evidence="7 8" key="1">
    <citation type="submission" date="2016-12" db="EMBL/GenBank/DDBJ databases">
        <title>Draft genome sequences of strains Salinicola socius SMB35, Salinicola sp. MH3R3-1 and Chromohalobacter sp. SMB17 from the Verkhnekamsk potash mining region of Russia.</title>
        <authorList>
            <person name="Mavrodi D.V."/>
            <person name="Olsson B.E."/>
            <person name="Korsakova E.S."/>
            <person name="Pyankova A."/>
            <person name="Mavrodi O.V."/>
            <person name="Plotnikova E.G."/>
        </authorList>
    </citation>
    <scope>NUCLEOTIDE SEQUENCE [LARGE SCALE GENOMIC DNA]</scope>
    <source>
        <strain evidence="7 8">SMB17</strain>
    </source>
</reference>
<feature type="domain" description="N-end aminoacyl transferase N-terminal" evidence="5">
    <location>
        <begin position="22"/>
        <end position="91"/>
    </location>
</feature>
<name>A0A1Q8TDE4_9GAMM</name>
<dbReference type="GO" id="GO:0008914">
    <property type="term" value="F:leucyl-tRNA--protein transferase activity"/>
    <property type="evidence" value="ECO:0007669"/>
    <property type="project" value="UniProtKB-UniRule"/>
</dbReference>
<dbReference type="NCBIfam" id="NF002341">
    <property type="entry name" value="PRK01305.1-1"/>
    <property type="match status" value="1"/>
</dbReference>
<dbReference type="NCBIfam" id="NF002346">
    <property type="entry name" value="PRK01305.2-3"/>
    <property type="match status" value="1"/>
</dbReference>
<dbReference type="GO" id="GO:0004057">
    <property type="term" value="F:arginyl-tRNA--protein transferase activity"/>
    <property type="evidence" value="ECO:0007669"/>
    <property type="project" value="InterPro"/>
</dbReference>
<dbReference type="PANTHER" id="PTHR21367">
    <property type="entry name" value="ARGININE-TRNA-PROTEIN TRANSFERASE 1"/>
    <property type="match status" value="1"/>
</dbReference>
<dbReference type="InterPro" id="IPR017138">
    <property type="entry name" value="Asp_Glu_LeuTrfase"/>
</dbReference>
<keyword evidence="3 4" id="KW-0012">Acyltransferase</keyword>
<sequence>MSSNTPSQLTRDLRFFLTVPHGCSYLPDREATTLFLDPQEQPGQGVYDALSLLGFRRSGRHLYRPHCEGCRACISVRIPVQDFAASRTQRKLMSRNADLETRIRPAAFHEEHYALYARYIRTRHADGDMFPPSHEQYRTFLTLDHPYARLIEFRLEGQLLAVAATDLLSHGVSAIYTFFDPGLEFERRSLGTYSILHQIELARRLELPHVYLGYWIRQCRKMRYKQDFQPLEYLDGRYWRRRIPLADTPLA</sequence>
<evidence type="ECO:0000313" key="8">
    <source>
        <dbReference type="Proteomes" id="UP000186806"/>
    </source>
</evidence>
<dbReference type="STRING" id="223900.GCA_000821045_01523"/>
<evidence type="ECO:0000259" key="5">
    <source>
        <dbReference type="Pfam" id="PF04376"/>
    </source>
</evidence>
<dbReference type="Proteomes" id="UP000186806">
    <property type="component" value="Unassembled WGS sequence"/>
</dbReference>
<keyword evidence="1 4" id="KW-0963">Cytoplasm</keyword>
<dbReference type="PANTHER" id="PTHR21367:SF1">
    <property type="entry name" value="ARGINYL-TRNA--PROTEIN TRANSFERASE 1"/>
    <property type="match status" value="1"/>
</dbReference>
<dbReference type="PIRSF" id="PIRSF037208">
    <property type="entry name" value="ATE_pro_prd"/>
    <property type="match status" value="1"/>
</dbReference>
<comment type="catalytic activity">
    <reaction evidence="4">
        <text>N-terminal L-aspartyl-[protein] + L-leucyl-tRNA(Leu) = N-terminal L-leucyl-L-aspartyl-[protein] + tRNA(Leu) + H(+)</text>
        <dbReference type="Rhea" id="RHEA:50420"/>
        <dbReference type="Rhea" id="RHEA-COMP:9613"/>
        <dbReference type="Rhea" id="RHEA-COMP:9622"/>
        <dbReference type="Rhea" id="RHEA-COMP:12669"/>
        <dbReference type="Rhea" id="RHEA-COMP:12674"/>
        <dbReference type="ChEBI" id="CHEBI:15378"/>
        <dbReference type="ChEBI" id="CHEBI:64720"/>
        <dbReference type="ChEBI" id="CHEBI:78442"/>
        <dbReference type="ChEBI" id="CHEBI:78494"/>
        <dbReference type="ChEBI" id="CHEBI:133042"/>
        <dbReference type="EC" id="2.3.2.29"/>
    </reaction>
</comment>
<keyword evidence="8" id="KW-1185">Reference proteome</keyword>
<protein>
    <recommendedName>
        <fullName evidence="4">Aspartate/glutamate leucyltransferase</fullName>
        <ecNumber evidence="4">2.3.2.29</ecNumber>
    </recommendedName>
</protein>
<dbReference type="InterPro" id="IPR016181">
    <property type="entry name" value="Acyl_CoA_acyltransferase"/>
</dbReference>
<proteinExistence type="inferred from homology"/>
<keyword evidence="2 4" id="KW-0808">Transferase</keyword>
<dbReference type="InterPro" id="IPR007472">
    <property type="entry name" value="N-end_Aminoacyl_Trfase_C"/>
</dbReference>
<dbReference type="NCBIfam" id="NF002342">
    <property type="entry name" value="PRK01305.1-3"/>
    <property type="match status" value="1"/>
</dbReference>
<accession>A0A1Q8TDE4</accession>
<organism evidence="7 8">
    <name type="scientific">Chromohalobacter japonicus</name>
    <dbReference type="NCBI Taxonomy" id="223900"/>
    <lineage>
        <taxon>Bacteria</taxon>
        <taxon>Pseudomonadati</taxon>
        <taxon>Pseudomonadota</taxon>
        <taxon>Gammaproteobacteria</taxon>
        <taxon>Oceanospirillales</taxon>
        <taxon>Halomonadaceae</taxon>
        <taxon>Chromohalobacter</taxon>
    </lineage>
</organism>
<feature type="domain" description="N-end rule aminoacyl transferase C-terminal" evidence="6">
    <location>
        <begin position="111"/>
        <end position="235"/>
    </location>
</feature>
<comment type="similarity">
    <text evidence="4">Belongs to the R-transferase family. Bpt subfamily.</text>
</comment>
<evidence type="ECO:0000313" key="7">
    <source>
        <dbReference type="EMBL" id="OLO11703.1"/>
    </source>
</evidence>
<gene>
    <name evidence="4" type="primary">bpt</name>
    <name evidence="7" type="ORF">BTW10_08730</name>
</gene>
<evidence type="ECO:0000259" key="6">
    <source>
        <dbReference type="Pfam" id="PF04377"/>
    </source>
</evidence>
<dbReference type="AlphaFoldDB" id="A0A1Q8TDE4"/>
<evidence type="ECO:0000256" key="4">
    <source>
        <dbReference type="HAMAP-Rule" id="MF_00689"/>
    </source>
</evidence>
<dbReference type="HAMAP" id="MF_00689">
    <property type="entry name" value="Bpt"/>
    <property type="match status" value="1"/>
</dbReference>
<dbReference type="GO" id="GO:0071596">
    <property type="term" value="P:ubiquitin-dependent protein catabolic process via the N-end rule pathway"/>
    <property type="evidence" value="ECO:0007669"/>
    <property type="project" value="InterPro"/>
</dbReference>
<dbReference type="SUPFAM" id="SSF55729">
    <property type="entry name" value="Acyl-CoA N-acyltransferases (Nat)"/>
    <property type="match status" value="1"/>
</dbReference>